<keyword evidence="2 11" id="KW-0813">Transport</keyword>
<comment type="subcellular location">
    <subcellularLocation>
        <location evidence="1">Cell inner membrane</location>
        <topology evidence="1">Multi-pass membrane protein</topology>
    </subcellularLocation>
    <subcellularLocation>
        <location evidence="11">Cell membrane</location>
        <topology evidence="11">Multi-pass membrane protein</topology>
    </subcellularLocation>
</comment>
<evidence type="ECO:0000313" key="12">
    <source>
        <dbReference type="EMBL" id="KAB1636193.1"/>
    </source>
</evidence>
<dbReference type="HAMAP" id="MF_01844">
    <property type="entry name" value="NhaA"/>
    <property type="match status" value="1"/>
</dbReference>
<dbReference type="GO" id="GO:0015385">
    <property type="term" value="F:sodium:proton antiporter activity"/>
    <property type="evidence" value="ECO:0007669"/>
    <property type="project" value="UniProtKB-UniRule"/>
</dbReference>
<keyword evidence="9 11" id="KW-0472">Membrane</keyword>
<evidence type="ECO:0000313" key="13">
    <source>
        <dbReference type="Proteomes" id="UP000490386"/>
    </source>
</evidence>
<evidence type="ECO:0000256" key="10">
    <source>
        <dbReference type="ARBA" id="ARBA00023201"/>
    </source>
</evidence>
<evidence type="ECO:0000256" key="8">
    <source>
        <dbReference type="ARBA" id="ARBA00023065"/>
    </source>
</evidence>
<evidence type="ECO:0000256" key="2">
    <source>
        <dbReference type="ARBA" id="ARBA00022448"/>
    </source>
</evidence>
<reference evidence="12 13" key="1">
    <citation type="submission" date="2019-09" db="EMBL/GenBank/DDBJ databases">
        <title>Phylogeny of genus Pseudoclavibacter and closely related genus.</title>
        <authorList>
            <person name="Li Y."/>
        </authorList>
    </citation>
    <scope>NUCLEOTIDE SEQUENCE [LARGE SCALE GENOMIC DNA]</scope>
    <source>
        <strain evidence="12 13">THG-MD12</strain>
    </source>
</reference>
<feature type="transmembrane region" description="Helical" evidence="11">
    <location>
        <begin position="74"/>
        <end position="96"/>
    </location>
</feature>
<comment type="catalytic activity">
    <reaction evidence="11">
        <text>Na(+)(in) + 2 H(+)(out) = Na(+)(out) + 2 H(+)(in)</text>
        <dbReference type="Rhea" id="RHEA:29251"/>
        <dbReference type="ChEBI" id="CHEBI:15378"/>
        <dbReference type="ChEBI" id="CHEBI:29101"/>
    </reaction>
</comment>
<evidence type="ECO:0000256" key="5">
    <source>
        <dbReference type="ARBA" id="ARBA00022692"/>
    </source>
</evidence>
<feature type="transmembrane region" description="Helical" evidence="11">
    <location>
        <begin position="36"/>
        <end position="54"/>
    </location>
</feature>
<dbReference type="Pfam" id="PF06965">
    <property type="entry name" value="Na_H_antiport_1"/>
    <property type="match status" value="1"/>
</dbReference>
<feature type="transmembrane region" description="Helical" evidence="11">
    <location>
        <begin position="292"/>
        <end position="313"/>
    </location>
</feature>
<keyword evidence="3 11" id="KW-0050">Antiport</keyword>
<keyword evidence="6 11" id="KW-1133">Transmembrane helix</keyword>
<feature type="transmembrane region" description="Helical" evidence="11">
    <location>
        <begin position="399"/>
        <end position="418"/>
    </location>
</feature>
<organism evidence="12 13">
    <name type="scientific">Pseudoclavibacter terrae</name>
    <dbReference type="NCBI Taxonomy" id="1530195"/>
    <lineage>
        <taxon>Bacteria</taxon>
        <taxon>Bacillati</taxon>
        <taxon>Actinomycetota</taxon>
        <taxon>Actinomycetes</taxon>
        <taxon>Micrococcales</taxon>
        <taxon>Microbacteriaceae</taxon>
        <taxon>Pseudoclavibacter</taxon>
    </lineage>
</organism>
<comment type="similarity">
    <text evidence="11">Belongs to the NhaA Na(+)/H(+) (TC 2.A.33) antiporter family.</text>
</comment>
<evidence type="ECO:0000256" key="9">
    <source>
        <dbReference type="ARBA" id="ARBA00023136"/>
    </source>
</evidence>
<feature type="transmembrane region" description="Helical" evidence="11">
    <location>
        <begin position="177"/>
        <end position="196"/>
    </location>
</feature>
<dbReference type="InterPro" id="IPR004670">
    <property type="entry name" value="NhaA"/>
</dbReference>
<dbReference type="GO" id="GO:0006885">
    <property type="term" value="P:regulation of pH"/>
    <property type="evidence" value="ECO:0007669"/>
    <property type="project" value="UniProtKB-UniRule"/>
</dbReference>
<keyword evidence="7 11" id="KW-0915">Sodium</keyword>
<dbReference type="Proteomes" id="UP000490386">
    <property type="component" value="Unassembled WGS sequence"/>
</dbReference>
<feature type="transmembrane region" description="Helical" evidence="11">
    <location>
        <begin position="253"/>
        <end position="271"/>
    </location>
</feature>
<dbReference type="EMBL" id="WBJX01000007">
    <property type="protein sequence ID" value="KAB1636193.1"/>
    <property type="molecule type" value="Genomic_DNA"/>
</dbReference>
<feature type="transmembrane region" description="Helical" evidence="11">
    <location>
        <begin position="117"/>
        <end position="138"/>
    </location>
</feature>
<sequence length="452" mass="47706">MSETPSPTTEQTPVAVPARGSYRESRRIGDILRKETVGGVLLAVMAVVAVVWANSPAADSYFALRDFRIGYEPWHLELSLGAWAADGLLAIFFFMVGLELKREFVSGDLRSFRTAAVPIAAAVGGVAVPAGIYALVVARSPELLGGWAIPTATDIAFAVAVLALIGSHLPSPLRIFLLTLAVVDDLLAISIIAIFYTDTIDLVPLLVALGVIAVYGVIAQRYRSLFDRHAFAAWLVLLPIGVVAWAFLHASGIHATIAGVLLAFTIPVLQGKGSETPDRAGLAEEFEHRFRPISAGIAVPIFAFFSAGVAVGGADGFLSALTDPVTIGVVAALVLGKPIGIVSTTWLVTRSKRFTLDPQLRWVDITGVALLAGIGFTVSLLIAELSFPAGSPEQDHAKVAILLASVIAAAAAAVILGARNRKYRRLSEAERVDADGDGIPDVFQTATDQTQK</sequence>
<keyword evidence="8 11" id="KW-0406">Ion transport</keyword>
<protein>
    <recommendedName>
        <fullName evidence="11">Na(+)/H(+) antiporter NhaA</fullName>
    </recommendedName>
    <alternativeName>
        <fullName evidence="11">Sodium/proton antiporter NhaA</fullName>
    </alternativeName>
</protein>
<feature type="transmembrane region" description="Helical" evidence="11">
    <location>
        <begin position="325"/>
        <end position="348"/>
    </location>
</feature>
<evidence type="ECO:0000256" key="7">
    <source>
        <dbReference type="ARBA" id="ARBA00023053"/>
    </source>
</evidence>
<name>A0A7J5AXJ4_9MICO</name>
<evidence type="ECO:0000256" key="4">
    <source>
        <dbReference type="ARBA" id="ARBA00022475"/>
    </source>
</evidence>
<dbReference type="InterPro" id="IPR023171">
    <property type="entry name" value="Na/H_antiporter_dom_sf"/>
</dbReference>
<comment type="caution">
    <text evidence="12">The sequence shown here is derived from an EMBL/GenBank/DDBJ whole genome shotgun (WGS) entry which is preliminary data.</text>
</comment>
<comment type="function">
    <text evidence="11">Na(+)/H(+) antiporter that extrudes sodium in exchange for external protons.</text>
</comment>
<dbReference type="PANTHER" id="PTHR30341:SF0">
    <property type="entry name" value="NA(+)_H(+) ANTIPORTER NHAA"/>
    <property type="match status" value="1"/>
</dbReference>
<dbReference type="PANTHER" id="PTHR30341">
    <property type="entry name" value="SODIUM ION/PROTON ANTIPORTER NHAA-RELATED"/>
    <property type="match status" value="1"/>
</dbReference>
<dbReference type="GO" id="GO:0005886">
    <property type="term" value="C:plasma membrane"/>
    <property type="evidence" value="ECO:0007669"/>
    <property type="project" value="UniProtKB-SubCell"/>
</dbReference>
<accession>A0A7J5AXJ4</accession>
<dbReference type="OrthoDB" id="9808135at2"/>
<feature type="transmembrane region" description="Helical" evidence="11">
    <location>
        <begin position="202"/>
        <end position="218"/>
    </location>
</feature>
<dbReference type="NCBIfam" id="TIGR00773">
    <property type="entry name" value="NhaA"/>
    <property type="match status" value="1"/>
</dbReference>
<keyword evidence="4 11" id="KW-1003">Cell membrane</keyword>
<dbReference type="AlphaFoldDB" id="A0A7J5AXJ4"/>
<evidence type="ECO:0000256" key="6">
    <source>
        <dbReference type="ARBA" id="ARBA00022989"/>
    </source>
</evidence>
<keyword evidence="13" id="KW-1185">Reference proteome</keyword>
<dbReference type="Gene3D" id="1.20.1530.10">
    <property type="entry name" value="Na+/H+ antiporter like domain"/>
    <property type="match status" value="1"/>
</dbReference>
<evidence type="ECO:0000256" key="1">
    <source>
        <dbReference type="ARBA" id="ARBA00004429"/>
    </source>
</evidence>
<keyword evidence="5 11" id="KW-0812">Transmembrane</keyword>
<evidence type="ECO:0000256" key="3">
    <source>
        <dbReference type="ARBA" id="ARBA00022449"/>
    </source>
</evidence>
<proteinExistence type="inferred from homology"/>
<feature type="transmembrane region" description="Helical" evidence="11">
    <location>
        <begin position="230"/>
        <end position="247"/>
    </location>
</feature>
<feature type="transmembrane region" description="Helical" evidence="11">
    <location>
        <begin position="144"/>
        <end position="165"/>
    </location>
</feature>
<evidence type="ECO:0000256" key="11">
    <source>
        <dbReference type="HAMAP-Rule" id="MF_01844"/>
    </source>
</evidence>
<gene>
    <name evidence="11 12" type="primary">nhaA</name>
    <name evidence="12" type="ORF">F8O03_16855</name>
</gene>
<feature type="transmembrane region" description="Helical" evidence="11">
    <location>
        <begin position="360"/>
        <end position="387"/>
    </location>
</feature>
<keyword evidence="10 11" id="KW-0739">Sodium transport</keyword>